<organism evidence="1">
    <name type="scientific">Arundo donax</name>
    <name type="common">Giant reed</name>
    <name type="synonym">Donax arundinaceus</name>
    <dbReference type="NCBI Taxonomy" id="35708"/>
    <lineage>
        <taxon>Eukaryota</taxon>
        <taxon>Viridiplantae</taxon>
        <taxon>Streptophyta</taxon>
        <taxon>Embryophyta</taxon>
        <taxon>Tracheophyta</taxon>
        <taxon>Spermatophyta</taxon>
        <taxon>Magnoliopsida</taxon>
        <taxon>Liliopsida</taxon>
        <taxon>Poales</taxon>
        <taxon>Poaceae</taxon>
        <taxon>PACMAD clade</taxon>
        <taxon>Arundinoideae</taxon>
        <taxon>Arundineae</taxon>
        <taxon>Arundo</taxon>
    </lineage>
</organism>
<name>A0A0A9F711_ARUDO</name>
<protein>
    <submittedName>
        <fullName evidence="1">Uncharacterized protein</fullName>
    </submittedName>
</protein>
<dbReference type="EMBL" id="GBRH01190897">
    <property type="protein sequence ID" value="JAE06999.1"/>
    <property type="molecule type" value="Transcribed_RNA"/>
</dbReference>
<reference evidence="1" key="1">
    <citation type="submission" date="2014-09" db="EMBL/GenBank/DDBJ databases">
        <authorList>
            <person name="Magalhaes I.L.F."/>
            <person name="Oliveira U."/>
            <person name="Santos F.R."/>
            <person name="Vidigal T.H.D.A."/>
            <person name="Brescovit A.D."/>
            <person name="Santos A.J."/>
        </authorList>
    </citation>
    <scope>NUCLEOTIDE SEQUENCE</scope>
    <source>
        <tissue evidence="1">Shoot tissue taken approximately 20 cm above the soil surface</tissue>
    </source>
</reference>
<proteinExistence type="predicted"/>
<sequence>MKQTPIIHVVEKRKGQCERVLLSFSLFYNVDNWSLLH</sequence>
<dbReference type="AlphaFoldDB" id="A0A0A9F711"/>
<accession>A0A0A9F711</accession>
<reference evidence="1" key="2">
    <citation type="journal article" date="2015" name="Data Brief">
        <title>Shoot transcriptome of the giant reed, Arundo donax.</title>
        <authorList>
            <person name="Barrero R.A."/>
            <person name="Guerrero F.D."/>
            <person name="Moolhuijzen P."/>
            <person name="Goolsby J.A."/>
            <person name="Tidwell J."/>
            <person name="Bellgard S.E."/>
            <person name="Bellgard M.I."/>
        </authorList>
    </citation>
    <scope>NUCLEOTIDE SEQUENCE</scope>
    <source>
        <tissue evidence="1">Shoot tissue taken approximately 20 cm above the soil surface</tissue>
    </source>
</reference>
<evidence type="ECO:0000313" key="1">
    <source>
        <dbReference type="EMBL" id="JAE06999.1"/>
    </source>
</evidence>